<dbReference type="OrthoDB" id="3247158at2759"/>
<feature type="domain" description="C3H1-type" evidence="4">
    <location>
        <begin position="473"/>
        <end position="494"/>
    </location>
</feature>
<feature type="transmembrane region" description="Helical" evidence="3">
    <location>
        <begin position="1041"/>
        <end position="1059"/>
    </location>
</feature>
<evidence type="ECO:0000256" key="3">
    <source>
        <dbReference type="SAM" id="Phobius"/>
    </source>
</evidence>
<dbReference type="InterPro" id="IPR053242">
    <property type="entry name" value="PAM2-like_domain"/>
</dbReference>
<name>A0A836CII3_9STRA</name>
<evidence type="ECO:0000256" key="2">
    <source>
        <dbReference type="SAM" id="MobiDB-lite"/>
    </source>
</evidence>
<dbReference type="SMART" id="SM01162">
    <property type="entry name" value="DUF1771"/>
    <property type="match status" value="1"/>
</dbReference>
<evidence type="ECO:0000259" key="4">
    <source>
        <dbReference type="PROSITE" id="PS50103"/>
    </source>
</evidence>
<dbReference type="InterPro" id="IPR013899">
    <property type="entry name" value="DUF1771"/>
</dbReference>
<feature type="compositionally biased region" description="Pro residues" evidence="2">
    <location>
        <begin position="1220"/>
        <end position="1233"/>
    </location>
</feature>
<keyword evidence="3" id="KW-0812">Transmembrane</keyword>
<dbReference type="PANTHER" id="PTHR46651:SF1">
    <property type="entry name" value="SMALL MUTS RELATED FAMILY PROTEIN"/>
    <property type="match status" value="1"/>
</dbReference>
<gene>
    <name evidence="6" type="ORF">JKP88DRAFT_346533</name>
</gene>
<evidence type="ECO:0000259" key="5">
    <source>
        <dbReference type="PROSITE" id="PS50828"/>
    </source>
</evidence>
<feature type="transmembrane region" description="Helical" evidence="3">
    <location>
        <begin position="1117"/>
        <end position="1140"/>
    </location>
</feature>
<dbReference type="SUPFAM" id="SSF160443">
    <property type="entry name" value="SMR domain-like"/>
    <property type="match status" value="1"/>
</dbReference>
<reference evidence="6" key="1">
    <citation type="submission" date="2021-02" db="EMBL/GenBank/DDBJ databases">
        <title>First Annotated Genome of the Yellow-green Alga Tribonema minus.</title>
        <authorList>
            <person name="Mahan K.M."/>
        </authorList>
    </citation>
    <scope>NUCLEOTIDE SEQUENCE</scope>
    <source>
        <strain evidence="6">UTEX B ZZ1240</strain>
    </source>
</reference>
<feature type="region of interest" description="Disordered" evidence="2">
    <location>
        <begin position="585"/>
        <end position="616"/>
    </location>
</feature>
<dbReference type="InterPro" id="IPR000571">
    <property type="entry name" value="Znf_CCCH"/>
</dbReference>
<feature type="zinc finger region" description="C3H1-type" evidence="1">
    <location>
        <begin position="473"/>
        <end position="494"/>
    </location>
</feature>
<dbReference type="InterPro" id="IPR002625">
    <property type="entry name" value="Smr_dom"/>
</dbReference>
<feature type="region of interest" description="Disordered" evidence="2">
    <location>
        <begin position="237"/>
        <end position="263"/>
    </location>
</feature>
<evidence type="ECO:0000256" key="1">
    <source>
        <dbReference type="PROSITE-ProRule" id="PRU00723"/>
    </source>
</evidence>
<proteinExistence type="predicted"/>
<comment type="caution">
    <text evidence="6">The sequence shown here is derived from an EMBL/GenBank/DDBJ whole genome shotgun (WGS) entry which is preliminary data.</text>
</comment>
<feature type="region of interest" description="Disordered" evidence="2">
    <location>
        <begin position="1193"/>
        <end position="1233"/>
    </location>
</feature>
<feature type="compositionally biased region" description="Polar residues" evidence="2">
    <location>
        <begin position="709"/>
        <end position="720"/>
    </location>
</feature>
<dbReference type="PROSITE" id="PS50828">
    <property type="entry name" value="SMR"/>
    <property type="match status" value="1"/>
</dbReference>
<keyword evidence="1" id="KW-0863">Zinc-finger</keyword>
<keyword evidence="1" id="KW-0479">Metal-binding</keyword>
<keyword evidence="3" id="KW-1133">Transmembrane helix</keyword>
<feature type="region of interest" description="Disordered" evidence="2">
    <location>
        <begin position="633"/>
        <end position="660"/>
    </location>
</feature>
<dbReference type="SMART" id="SM00463">
    <property type="entry name" value="SMR"/>
    <property type="match status" value="1"/>
</dbReference>
<feature type="compositionally biased region" description="Acidic residues" evidence="2">
    <location>
        <begin position="89"/>
        <end position="100"/>
    </location>
</feature>
<keyword evidence="3" id="KW-0472">Membrane</keyword>
<feature type="transmembrane region" description="Helical" evidence="3">
    <location>
        <begin position="1166"/>
        <end position="1186"/>
    </location>
</feature>
<dbReference type="InterPro" id="IPR036063">
    <property type="entry name" value="Smr_dom_sf"/>
</dbReference>
<feature type="region of interest" description="Disordered" evidence="2">
    <location>
        <begin position="706"/>
        <end position="740"/>
    </location>
</feature>
<sequence>MPTEEQKEEYVAWLNAQLGDMGLDALYSTYLVSLLEQGSDAGCYLKSLAQGLEGVPAQDVQNLVTELGDRWYSYDDDDCLPLSQAPPFIDDDDDDDDGGGDDGSARGRGSSAAAAAASSGGPLTPLTPSTTPLTSSAATAATAAVRSFASTPVTASPGGAAALTWRDDPAAAKLADIFGTQLSFDVVGLSAAAKEFTPGSAGSEGVSAGGGGGTPLFTEYLQGTIHDYERAHQLPANARPAPRSLRAPSLPPPQPRYLHADSDATAGSVGATLGSRLASDGERFGAAEGDDGAAYSQAAPEGAPHHHPRDRRDAFHLGAGGMGQEMNGYYYGDQGGGYGGVLVGANYGEGYVDQELEAEMAGMLAANFPDCGEECLRLALYKASAARRACERGAAEYDLESAAAMVQGALVKAAEKSHKVALSITAAQYHGQHMRALARRACTAAPALGASAQPPQHLFETLKPVTSIEWDQPCRHYLSGECLRRDCMFAHDFATTICRYWLQTAALYATAFERMCRLSLAHVSSRCGALLLSAVVARCRRAPPALATRVFAAAWGRARGTCRNGFTCLFVHDLEPADAVAAGAAASSVSPTPEEDEPLPLSGDAPVYQRGSSAATSRKNSIEFQGVFSEDFPALGSGGSQSSPAKTPSRTRSAPSPSTGASAAAAAAAAASPAGGVLQLAVEGLSYGPQVPSPVSSGKSFAAVVGSGASPQLQPSSSRRGSADSKRGAGRVRGGANSNGWVQTGDAVAAQYKTARSEAAELARSRNGYFMSATRAYRGGDAKSASALAAKGRELNGLMKERHRAAARCIYDARNPQQQVLERRWRTAAAAAAARGGAVAAPRCHAGAGCALPHRAGVLDLHGLHVAEATALLEEELPVLCQAGLRAVSVVTGTGHHSRGSNYKARLLPAVERFCQDWGLYFERVTDKASQEESQCHVRSDHPPPAFGEPPTWFLFVLAAFLAAILVLDIACLSAIDSGYFEATLDCAAAADAAAPAQQAALLLGWRHMLLRAGGAETPFRLTSFSVAAGALGGLTGIGHIIGMALSFCMLLLAAFLLLRQRLNKRDGRLSASSQQRAPRGCWARLSKAVGGAPAQHHPAGDVGGTRPLSSLWRASLGLAAWLLLVGLVGFMEVATHAVVGPVEDYLDERLGLVCDAGGAVQMGSAYAMTVAVCVLHLCVAALALWQLRNGGSGGGSSAHPQGLPPSPPPEHPATHAASPHPPLHQLSPPPPA</sequence>
<feature type="compositionally biased region" description="Low complexity" evidence="2">
    <location>
        <begin position="107"/>
        <end position="135"/>
    </location>
</feature>
<protein>
    <recommendedName>
        <fullName evidence="8">Smr domain-containing protein</fullName>
    </recommendedName>
</protein>
<evidence type="ECO:0000313" key="6">
    <source>
        <dbReference type="EMBL" id="KAG5186518.1"/>
    </source>
</evidence>
<dbReference type="PANTHER" id="PTHR46651">
    <property type="entry name" value="POLYADENYLATE-BINDING PROTEIN-INTERACTING PROTEIN 7"/>
    <property type="match status" value="1"/>
</dbReference>
<dbReference type="GO" id="GO:0008270">
    <property type="term" value="F:zinc ion binding"/>
    <property type="evidence" value="ECO:0007669"/>
    <property type="project" value="UniProtKB-KW"/>
</dbReference>
<evidence type="ECO:0000313" key="7">
    <source>
        <dbReference type="Proteomes" id="UP000664859"/>
    </source>
</evidence>
<dbReference type="Proteomes" id="UP000664859">
    <property type="component" value="Unassembled WGS sequence"/>
</dbReference>
<dbReference type="EMBL" id="JAFCMP010000112">
    <property type="protein sequence ID" value="KAG5186518.1"/>
    <property type="molecule type" value="Genomic_DNA"/>
</dbReference>
<dbReference type="Pfam" id="PF01713">
    <property type="entry name" value="Smr"/>
    <property type="match status" value="1"/>
</dbReference>
<organism evidence="6 7">
    <name type="scientific">Tribonema minus</name>
    <dbReference type="NCBI Taxonomy" id="303371"/>
    <lineage>
        <taxon>Eukaryota</taxon>
        <taxon>Sar</taxon>
        <taxon>Stramenopiles</taxon>
        <taxon>Ochrophyta</taxon>
        <taxon>PX clade</taxon>
        <taxon>Xanthophyceae</taxon>
        <taxon>Tribonematales</taxon>
        <taxon>Tribonemataceae</taxon>
        <taxon>Tribonema</taxon>
    </lineage>
</organism>
<keyword evidence="7" id="KW-1185">Reference proteome</keyword>
<feature type="compositionally biased region" description="Low complexity" evidence="2">
    <location>
        <begin position="647"/>
        <end position="660"/>
    </location>
</feature>
<dbReference type="AlphaFoldDB" id="A0A836CII3"/>
<feature type="compositionally biased region" description="Pro residues" evidence="2">
    <location>
        <begin position="1203"/>
        <end position="1212"/>
    </location>
</feature>
<accession>A0A836CII3</accession>
<dbReference type="Pfam" id="PF08590">
    <property type="entry name" value="DUF1771"/>
    <property type="match status" value="1"/>
</dbReference>
<feature type="domain" description="Smr" evidence="5">
    <location>
        <begin position="859"/>
        <end position="919"/>
    </location>
</feature>
<feature type="region of interest" description="Disordered" evidence="2">
    <location>
        <begin position="282"/>
        <end position="309"/>
    </location>
</feature>
<feature type="region of interest" description="Disordered" evidence="2">
    <location>
        <begin position="82"/>
        <end position="135"/>
    </location>
</feature>
<feature type="compositionally biased region" description="Low complexity" evidence="2">
    <location>
        <begin position="237"/>
        <end position="248"/>
    </location>
</feature>
<keyword evidence="1" id="KW-0862">Zinc</keyword>
<dbReference type="PROSITE" id="PS50103">
    <property type="entry name" value="ZF_C3H1"/>
    <property type="match status" value="1"/>
</dbReference>
<evidence type="ECO:0008006" key="8">
    <source>
        <dbReference type="Google" id="ProtNLM"/>
    </source>
</evidence>
<dbReference type="Gene3D" id="3.30.1370.110">
    <property type="match status" value="1"/>
</dbReference>